<dbReference type="EMBL" id="BCWF01000008">
    <property type="protein sequence ID" value="GAT20893.1"/>
    <property type="molecule type" value="Genomic_DNA"/>
</dbReference>
<feature type="compositionally biased region" description="Basic and acidic residues" evidence="1">
    <location>
        <begin position="340"/>
        <end position="351"/>
    </location>
</feature>
<feature type="region of interest" description="Disordered" evidence="1">
    <location>
        <begin position="424"/>
        <end position="496"/>
    </location>
</feature>
<feature type="compositionally biased region" description="Basic and acidic residues" evidence="1">
    <location>
        <begin position="362"/>
        <end position="391"/>
    </location>
</feature>
<evidence type="ECO:0000313" key="4">
    <source>
        <dbReference type="Proteomes" id="UP000075230"/>
    </source>
</evidence>
<evidence type="ECO:0000256" key="1">
    <source>
        <dbReference type="SAM" id="MobiDB-lite"/>
    </source>
</evidence>
<dbReference type="KEGG" id="aluc:AKAW2_40335A"/>
<reference evidence="2" key="4">
    <citation type="submission" date="2021-02" db="EMBL/GenBank/DDBJ databases">
        <title>Aspergillus luchuensis mut. kawachii IFO 4304 genome sequence.</title>
        <authorList>
            <person name="Mori K."/>
            <person name="Kadooka C."/>
            <person name="Goto M."/>
            <person name="Futagami T."/>
        </authorList>
    </citation>
    <scope>NUCLEOTIDE SEQUENCE</scope>
    <source>
        <strain evidence="2">IFO 4308</strain>
    </source>
</reference>
<dbReference type="EMBL" id="AP024428">
    <property type="protein sequence ID" value="BCR98652.1"/>
    <property type="molecule type" value="Genomic_DNA"/>
</dbReference>
<dbReference type="OrthoDB" id="20105at2759"/>
<accession>A0A146F569</accession>
<reference evidence="3 4" key="1">
    <citation type="journal article" date="2016" name="DNA Res.">
        <title>Genome sequence of Aspergillus luchuensis NBRC 4314.</title>
        <authorList>
            <person name="Yamada O."/>
            <person name="Machida M."/>
            <person name="Hosoyama A."/>
            <person name="Goto M."/>
            <person name="Takahashi T."/>
            <person name="Futagami T."/>
            <person name="Yamagata Y."/>
            <person name="Takeuchi M."/>
            <person name="Kobayashi T."/>
            <person name="Koike H."/>
            <person name="Abe K."/>
            <person name="Asai K."/>
            <person name="Arita M."/>
            <person name="Fujita N."/>
            <person name="Fukuda K."/>
            <person name="Higa K."/>
            <person name="Horikawa H."/>
            <person name="Ishikawa T."/>
            <person name="Jinno K."/>
            <person name="Kato Y."/>
            <person name="Kirimura K."/>
            <person name="Mizutani O."/>
            <person name="Nakasone K."/>
            <person name="Sano M."/>
            <person name="Shiraishi Y."/>
            <person name="Tsukahara M."/>
            <person name="Gomi K."/>
        </authorList>
    </citation>
    <scope>NUCLEOTIDE SEQUENCE [LARGE SCALE GENOMIC DNA]</scope>
    <source>
        <strain evidence="3 4">RIB 2604</strain>
    </source>
</reference>
<organism evidence="3 4">
    <name type="scientific">Aspergillus kawachii</name>
    <name type="common">White koji mold</name>
    <name type="synonym">Aspergillus awamori var. kawachi</name>
    <dbReference type="NCBI Taxonomy" id="1069201"/>
    <lineage>
        <taxon>Eukaryota</taxon>
        <taxon>Fungi</taxon>
        <taxon>Dikarya</taxon>
        <taxon>Ascomycota</taxon>
        <taxon>Pezizomycotina</taxon>
        <taxon>Eurotiomycetes</taxon>
        <taxon>Eurotiomycetidae</taxon>
        <taxon>Eurotiales</taxon>
        <taxon>Aspergillaceae</taxon>
        <taxon>Aspergillus</taxon>
        <taxon>Aspergillus subgen. Circumdati</taxon>
    </lineage>
</organism>
<gene>
    <name evidence="2" type="ORF">AKAW2_40335A</name>
    <name evidence="3" type="ORF">RIB2604_00803730</name>
</gene>
<reference evidence="4" key="2">
    <citation type="submission" date="2016-02" db="EMBL/GenBank/DDBJ databases">
        <title>Genome sequencing of Aspergillus luchuensis NBRC 4314.</title>
        <authorList>
            <person name="Yamada O."/>
        </authorList>
    </citation>
    <scope>NUCLEOTIDE SEQUENCE [LARGE SCALE GENOMIC DNA]</scope>
    <source>
        <strain evidence="4">RIB 2604</strain>
    </source>
</reference>
<sequence>MELINNGTDYTIEDCQMALKTAFFEREYDRTLGKTAQLLDEERRRILHVDQLLLRFDNENLQLQLNQFKQDLLRARNAESDIRNWLQDAVRERDQLQSSAHTATHEIESLRRELASMNSTTAESRNLVTEKLRLTKELANMQSEVHRLQLQENSFQALVTEKQELARQLNTLKVEFENEKRAHRSTMAQGAQQADEISVLTAKLEEQRKQIAAEARKVPATQQPNNMWQSEKAALEDKVESLNRKLRTLKDELRQAQTSNQTSRFETSNSNGPLEQTRKVPLKDFSSRFDPGLDIATPGAVRVKEGKRQPTAVPGQKSAFSITPFLNRTNGNQETSGDTPDNRAGADRLGSDDESALETSYLEDKLHVKESEAEPRERRPIQPKQRLDKFKPAMNSRKASGLRLDDIDDDSDIGSISTLVADQPQVRTKRRKLGAQSKTILDEEEELEPENIRKPGRKIGLSTGHTSSLQTAQSGPPRGFGGFGGFSPLKKERKRP</sequence>
<dbReference type="Proteomes" id="UP000661280">
    <property type="component" value="Chromosome 4"/>
</dbReference>
<dbReference type="VEuPathDB" id="FungiDB:ASPFODRAFT_51352"/>
<keyword evidence="5" id="KW-1185">Reference proteome</keyword>
<name>A0A146F569_ASPKA</name>
<dbReference type="AlphaFoldDB" id="A0A146F569"/>
<proteinExistence type="predicted"/>
<reference evidence="2" key="3">
    <citation type="submission" date="2021-01" db="EMBL/GenBank/DDBJ databases">
        <authorList>
            <consortium name="Aspergillus luchuensis mut. kawachii IFO 4304 genome sequencing consortium"/>
            <person name="Kazuki M."/>
            <person name="Futagami T."/>
        </authorList>
    </citation>
    <scope>NUCLEOTIDE SEQUENCE</scope>
    <source>
        <strain evidence="2">IFO 4308</strain>
    </source>
</reference>
<protein>
    <submittedName>
        <fullName evidence="3">Uncharacterized protein</fullName>
    </submittedName>
</protein>
<evidence type="ECO:0000313" key="2">
    <source>
        <dbReference type="EMBL" id="BCR98652.1"/>
    </source>
</evidence>
<evidence type="ECO:0000313" key="5">
    <source>
        <dbReference type="Proteomes" id="UP000661280"/>
    </source>
</evidence>
<feature type="compositionally biased region" description="Basic and acidic residues" evidence="1">
    <location>
        <begin position="276"/>
        <end position="287"/>
    </location>
</feature>
<dbReference type="Proteomes" id="UP000075230">
    <property type="component" value="Unassembled WGS sequence"/>
</dbReference>
<feature type="compositionally biased region" description="Polar residues" evidence="1">
    <location>
        <begin position="463"/>
        <end position="473"/>
    </location>
</feature>
<evidence type="ECO:0000313" key="3">
    <source>
        <dbReference type="EMBL" id="GAT20893.1"/>
    </source>
</evidence>
<dbReference type="RefSeq" id="XP_041542415.1">
    <property type="nucleotide sequence ID" value="XM_041688651.1"/>
</dbReference>
<feature type="region of interest" description="Disordered" evidence="1">
    <location>
        <begin position="252"/>
        <end position="411"/>
    </location>
</feature>
<dbReference type="GeneID" id="64959974"/>
<feature type="compositionally biased region" description="Polar residues" evidence="1">
    <location>
        <begin position="255"/>
        <end position="274"/>
    </location>
</feature>
<feature type="compositionally biased region" description="Polar residues" evidence="1">
    <location>
        <begin position="318"/>
        <end position="339"/>
    </location>
</feature>